<comment type="caution">
    <text evidence="2">The sequence shown here is derived from an EMBL/GenBank/DDBJ whole genome shotgun (WGS) entry which is preliminary data.</text>
</comment>
<gene>
    <name evidence="2" type="ORF">GCM10023200_17290</name>
</gene>
<accession>A0ABP9AQB8</accession>
<proteinExistence type="predicted"/>
<evidence type="ECO:0000313" key="2">
    <source>
        <dbReference type="EMBL" id="GAA4784236.1"/>
    </source>
</evidence>
<feature type="region of interest" description="Disordered" evidence="1">
    <location>
        <begin position="136"/>
        <end position="194"/>
    </location>
</feature>
<organism evidence="2 3">
    <name type="scientific">Actinomycetospora chlora</name>
    <dbReference type="NCBI Taxonomy" id="663608"/>
    <lineage>
        <taxon>Bacteria</taxon>
        <taxon>Bacillati</taxon>
        <taxon>Actinomycetota</taxon>
        <taxon>Actinomycetes</taxon>
        <taxon>Pseudonocardiales</taxon>
        <taxon>Pseudonocardiaceae</taxon>
        <taxon>Actinomycetospora</taxon>
    </lineage>
</organism>
<reference evidence="3" key="1">
    <citation type="journal article" date="2019" name="Int. J. Syst. Evol. Microbiol.">
        <title>The Global Catalogue of Microorganisms (GCM) 10K type strain sequencing project: providing services to taxonomists for standard genome sequencing and annotation.</title>
        <authorList>
            <consortium name="The Broad Institute Genomics Platform"/>
            <consortium name="The Broad Institute Genome Sequencing Center for Infectious Disease"/>
            <person name="Wu L."/>
            <person name="Ma J."/>
        </authorList>
    </citation>
    <scope>NUCLEOTIDE SEQUENCE [LARGE SCALE GENOMIC DNA]</scope>
    <source>
        <strain evidence="3">JCM 17979</strain>
    </source>
</reference>
<evidence type="ECO:0000256" key="1">
    <source>
        <dbReference type="SAM" id="MobiDB-lite"/>
    </source>
</evidence>
<dbReference type="EMBL" id="BAABHO010000010">
    <property type="protein sequence ID" value="GAA4784236.1"/>
    <property type="molecule type" value="Genomic_DNA"/>
</dbReference>
<evidence type="ECO:0000313" key="3">
    <source>
        <dbReference type="Proteomes" id="UP001500928"/>
    </source>
</evidence>
<dbReference type="Proteomes" id="UP001500928">
    <property type="component" value="Unassembled WGS sequence"/>
</dbReference>
<dbReference type="RefSeq" id="WP_345413042.1">
    <property type="nucleotide sequence ID" value="NZ_BAABHO010000010.1"/>
</dbReference>
<feature type="compositionally biased region" description="Low complexity" evidence="1">
    <location>
        <begin position="138"/>
        <end position="151"/>
    </location>
</feature>
<protein>
    <submittedName>
        <fullName evidence="2">Uncharacterized protein</fullName>
    </submittedName>
</protein>
<sequence>MSGGFGVDPAMLARTAQGIRGVVDTLGEVGHDYLAASGRGLSFLALDGEEAGHPEVAASVDGFLDRWSWGIRALVAGGQEVAGALDAAGVEYDGVDTSVSGVLRRLATLAVGDPSADLDAAQDGSWEDVGRGLVPDFSAESGQEAGAAASEQWRETGQDLWEQSTPGRIGRALDGEDPFAADRDDLAGLGEIVE</sequence>
<name>A0ABP9AQB8_9PSEU</name>
<keyword evidence="3" id="KW-1185">Reference proteome</keyword>